<proteinExistence type="predicted"/>
<organism evidence="1 2">
    <name type="scientific">Portunus trituberculatus</name>
    <name type="common">Swimming crab</name>
    <name type="synonym">Neptunus trituberculatus</name>
    <dbReference type="NCBI Taxonomy" id="210409"/>
    <lineage>
        <taxon>Eukaryota</taxon>
        <taxon>Metazoa</taxon>
        <taxon>Ecdysozoa</taxon>
        <taxon>Arthropoda</taxon>
        <taxon>Crustacea</taxon>
        <taxon>Multicrustacea</taxon>
        <taxon>Malacostraca</taxon>
        <taxon>Eumalacostraca</taxon>
        <taxon>Eucarida</taxon>
        <taxon>Decapoda</taxon>
        <taxon>Pleocyemata</taxon>
        <taxon>Brachyura</taxon>
        <taxon>Eubrachyura</taxon>
        <taxon>Portunoidea</taxon>
        <taxon>Portunidae</taxon>
        <taxon>Portuninae</taxon>
        <taxon>Portunus</taxon>
    </lineage>
</organism>
<comment type="caution">
    <text evidence="1">The sequence shown here is derived from an EMBL/GenBank/DDBJ whole genome shotgun (WGS) entry which is preliminary data.</text>
</comment>
<dbReference type="AlphaFoldDB" id="A0A5B7I3T6"/>
<accession>A0A5B7I3T6</accession>
<protein>
    <submittedName>
        <fullName evidence="1">Uncharacterized protein</fullName>
    </submittedName>
</protein>
<reference evidence="1 2" key="1">
    <citation type="submission" date="2019-05" db="EMBL/GenBank/DDBJ databases">
        <title>Another draft genome of Portunus trituberculatus and its Hox gene families provides insights of decapod evolution.</title>
        <authorList>
            <person name="Jeong J.-H."/>
            <person name="Song I."/>
            <person name="Kim S."/>
            <person name="Choi T."/>
            <person name="Kim D."/>
            <person name="Ryu S."/>
            <person name="Kim W."/>
        </authorList>
    </citation>
    <scope>NUCLEOTIDE SEQUENCE [LARGE SCALE GENOMIC DNA]</scope>
    <source>
        <tissue evidence="1">Muscle</tissue>
    </source>
</reference>
<keyword evidence="2" id="KW-1185">Reference proteome</keyword>
<name>A0A5B7I3T6_PORTR</name>
<evidence type="ECO:0000313" key="2">
    <source>
        <dbReference type="Proteomes" id="UP000324222"/>
    </source>
</evidence>
<dbReference type="Proteomes" id="UP000324222">
    <property type="component" value="Unassembled WGS sequence"/>
</dbReference>
<dbReference type="OrthoDB" id="10677023at2759"/>
<sequence length="220" mass="25357">MVTEPTSLSLLKYPVPLPHPHSHPNLLLNQLRSSNQHLLMMVRVRVWKEGKVTLNKQLRTLILTLDTYRGENQQLEVTPSLEKWQLSRGQQLHSRQQHQARKCPQCKRWAHTRDQCPRKGCDYCHGRLHSSQNCKTRLADQRQQELVLAVRESNQETLNALKTVAWQLQQPHSHTARTAGPALAQGTPIPQHPWFFSPPPHAFHYGAAPQHLTQLHQVGR</sequence>
<evidence type="ECO:0000313" key="1">
    <source>
        <dbReference type="EMBL" id="MPC75434.1"/>
    </source>
</evidence>
<dbReference type="EMBL" id="VSRR010041115">
    <property type="protein sequence ID" value="MPC75434.1"/>
    <property type="molecule type" value="Genomic_DNA"/>
</dbReference>
<gene>
    <name evidence="1" type="ORF">E2C01_069821</name>
</gene>